<protein>
    <submittedName>
        <fullName evidence="1">Uncharacterized protein</fullName>
    </submittedName>
</protein>
<gene>
    <name evidence="1" type="ORF">B0J11DRAFT_518108</name>
</gene>
<organism evidence="1 2">
    <name type="scientific">Dendryphion nanum</name>
    <dbReference type="NCBI Taxonomy" id="256645"/>
    <lineage>
        <taxon>Eukaryota</taxon>
        <taxon>Fungi</taxon>
        <taxon>Dikarya</taxon>
        <taxon>Ascomycota</taxon>
        <taxon>Pezizomycotina</taxon>
        <taxon>Dothideomycetes</taxon>
        <taxon>Pleosporomycetidae</taxon>
        <taxon>Pleosporales</taxon>
        <taxon>Torulaceae</taxon>
        <taxon>Dendryphion</taxon>
    </lineage>
</organism>
<sequence length="75" mass="8133">MRRHLQFNRIPAGISIVVARTGCAGTSPEDAAVADSNVAISIYPAECWYGLFCFQVEYCRSRGYDVSVVGEEGGD</sequence>
<keyword evidence="2" id="KW-1185">Reference proteome</keyword>
<name>A0A9P9IWY8_9PLEO</name>
<proteinExistence type="predicted"/>
<evidence type="ECO:0000313" key="2">
    <source>
        <dbReference type="Proteomes" id="UP000700596"/>
    </source>
</evidence>
<dbReference type="EMBL" id="JAGMWT010000002">
    <property type="protein sequence ID" value="KAH7135316.1"/>
    <property type="molecule type" value="Genomic_DNA"/>
</dbReference>
<dbReference type="AlphaFoldDB" id="A0A9P9IWY8"/>
<comment type="caution">
    <text evidence="1">The sequence shown here is derived from an EMBL/GenBank/DDBJ whole genome shotgun (WGS) entry which is preliminary data.</text>
</comment>
<reference evidence="1" key="1">
    <citation type="journal article" date="2021" name="Nat. Commun.">
        <title>Genetic determinants of endophytism in the Arabidopsis root mycobiome.</title>
        <authorList>
            <person name="Mesny F."/>
            <person name="Miyauchi S."/>
            <person name="Thiergart T."/>
            <person name="Pickel B."/>
            <person name="Atanasova L."/>
            <person name="Karlsson M."/>
            <person name="Huettel B."/>
            <person name="Barry K.W."/>
            <person name="Haridas S."/>
            <person name="Chen C."/>
            <person name="Bauer D."/>
            <person name="Andreopoulos W."/>
            <person name="Pangilinan J."/>
            <person name="LaButti K."/>
            <person name="Riley R."/>
            <person name="Lipzen A."/>
            <person name="Clum A."/>
            <person name="Drula E."/>
            <person name="Henrissat B."/>
            <person name="Kohler A."/>
            <person name="Grigoriev I.V."/>
            <person name="Martin F.M."/>
            <person name="Hacquard S."/>
        </authorList>
    </citation>
    <scope>NUCLEOTIDE SEQUENCE</scope>
    <source>
        <strain evidence="1">MPI-CAGE-CH-0243</strain>
    </source>
</reference>
<evidence type="ECO:0000313" key="1">
    <source>
        <dbReference type="EMBL" id="KAH7135316.1"/>
    </source>
</evidence>
<accession>A0A9P9IWY8</accession>
<dbReference type="Proteomes" id="UP000700596">
    <property type="component" value="Unassembled WGS sequence"/>
</dbReference>